<dbReference type="InParanoid" id="F2UAC0"/>
<protein>
    <recommendedName>
        <fullName evidence="4">EamA domain-containing protein</fullName>
    </recommendedName>
</protein>
<name>F2UAC0_SALR5</name>
<dbReference type="RefSeq" id="XP_004993976.1">
    <property type="nucleotide sequence ID" value="XM_004993919.1"/>
</dbReference>
<dbReference type="Proteomes" id="UP000007799">
    <property type="component" value="Unassembled WGS sequence"/>
</dbReference>
<keyword evidence="3" id="KW-1185">Reference proteome</keyword>
<dbReference type="KEGG" id="sre:PTSG_05403"/>
<feature type="transmembrane region" description="Helical" evidence="1">
    <location>
        <begin position="20"/>
        <end position="44"/>
    </location>
</feature>
<accession>F2UAC0</accession>
<keyword evidence="1" id="KW-0812">Transmembrane</keyword>
<keyword evidence="1" id="KW-1133">Transmembrane helix</keyword>
<reference evidence="2" key="1">
    <citation type="submission" date="2009-08" db="EMBL/GenBank/DDBJ databases">
        <title>Annotation of Salpingoeca rosetta.</title>
        <authorList>
            <consortium name="The Broad Institute Genome Sequencing Platform"/>
            <person name="Russ C."/>
            <person name="Cuomo C."/>
            <person name="Burger G."/>
            <person name="Gray M.W."/>
            <person name="Holland P.W.H."/>
            <person name="King N."/>
            <person name="Lang F.B.F."/>
            <person name="Roger A.J."/>
            <person name="Ruiz-Trillo I."/>
            <person name="Young S.K."/>
            <person name="Zeng Q."/>
            <person name="Gargeya S."/>
            <person name="Alvarado L."/>
            <person name="Berlin A."/>
            <person name="Chapman S.B."/>
            <person name="Chen Z."/>
            <person name="Freedman E."/>
            <person name="Gellesch M."/>
            <person name="Goldberg J."/>
            <person name="Griggs A."/>
            <person name="Gujja S."/>
            <person name="Heilman E."/>
            <person name="Heiman D."/>
            <person name="Howarth C."/>
            <person name="Mehta T."/>
            <person name="Neiman D."/>
            <person name="Pearson M."/>
            <person name="Roberts A."/>
            <person name="Saif S."/>
            <person name="Shea T."/>
            <person name="Shenoy N."/>
            <person name="Sisk P."/>
            <person name="Stolte C."/>
            <person name="Sykes S."/>
            <person name="White J."/>
            <person name="Yandava C."/>
            <person name="Haas B."/>
            <person name="Nusbaum C."/>
            <person name="Birren B."/>
        </authorList>
    </citation>
    <scope>NUCLEOTIDE SEQUENCE [LARGE SCALE GENOMIC DNA]</scope>
    <source>
        <strain evidence="2">ATCC 50818</strain>
    </source>
</reference>
<gene>
    <name evidence="2" type="ORF">PTSG_05403</name>
</gene>
<feature type="transmembrane region" description="Helical" evidence="1">
    <location>
        <begin position="83"/>
        <end position="102"/>
    </location>
</feature>
<evidence type="ECO:0000313" key="3">
    <source>
        <dbReference type="Proteomes" id="UP000007799"/>
    </source>
</evidence>
<organism evidence="3">
    <name type="scientific">Salpingoeca rosetta (strain ATCC 50818 / BSB-021)</name>
    <dbReference type="NCBI Taxonomy" id="946362"/>
    <lineage>
        <taxon>Eukaryota</taxon>
        <taxon>Choanoflagellata</taxon>
        <taxon>Craspedida</taxon>
        <taxon>Salpingoecidae</taxon>
        <taxon>Salpingoeca</taxon>
    </lineage>
</organism>
<feature type="transmembrane region" description="Helical" evidence="1">
    <location>
        <begin position="56"/>
        <end position="77"/>
    </location>
</feature>
<evidence type="ECO:0008006" key="4">
    <source>
        <dbReference type="Google" id="ProtNLM"/>
    </source>
</evidence>
<dbReference type="EMBL" id="GL832966">
    <property type="protein sequence ID" value="EGD73695.1"/>
    <property type="molecule type" value="Genomic_DNA"/>
</dbReference>
<keyword evidence="1" id="KW-0472">Membrane</keyword>
<dbReference type="GeneID" id="16074554"/>
<dbReference type="AlphaFoldDB" id="F2UAC0"/>
<sequence>MAMGSMPVQLQGLNEEDGNAVAVVWMVRTVTAAVFMMANARMWVAFSAALAASESAFVPTIVNFVINSITSTLLGFVVFGDAIVWQVALGNACMISGAVLLLSA</sequence>
<evidence type="ECO:0000313" key="2">
    <source>
        <dbReference type="EMBL" id="EGD73695.1"/>
    </source>
</evidence>
<proteinExistence type="predicted"/>
<evidence type="ECO:0000256" key="1">
    <source>
        <dbReference type="SAM" id="Phobius"/>
    </source>
</evidence>